<feature type="chain" id="PRO_5001989888" evidence="1">
    <location>
        <begin position="18"/>
        <end position="562"/>
    </location>
</feature>
<protein>
    <submittedName>
        <fullName evidence="2">Uncharacterized protein</fullName>
    </submittedName>
</protein>
<evidence type="ECO:0000313" key="3">
    <source>
        <dbReference type="Proteomes" id="UP000039046"/>
    </source>
</evidence>
<keyword evidence="1" id="KW-0732">Signal</keyword>
<keyword evidence="3" id="KW-1185">Reference proteome</keyword>
<evidence type="ECO:0000313" key="2">
    <source>
        <dbReference type="EMBL" id="CEJ94801.1"/>
    </source>
</evidence>
<accession>A0A0A1TCN8</accession>
<dbReference type="HOGENOM" id="CLU_018588_0_0_1"/>
<dbReference type="Proteomes" id="UP000039046">
    <property type="component" value="Unassembled WGS sequence"/>
</dbReference>
<reference evidence="2 3" key="1">
    <citation type="journal article" date="2015" name="Genome Announc.">
        <title>Draft Genome Sequence and Gene Annotation of the Entomopathogenic Fungus Verticillium hemipterigenum.</title>
        <authorList>
            <person name="Horn F."/>
            <person name="Habel A."/>
            <person name="Scharf D.H."/>
            <person name="Dworschak J."/>
            <person name="Brakhage A.A."/>
            <person name="Guthke R."/>
            <person name="Hertweck C."/>
            <person name="Linde J."/>
        </authorList>
    </citation>
    <scope>NUCLEOTIDE SEQUENCE [LARGE SCALE GENOMIC DNA]</scope>
</reference>
<feature type="signal peptide" evidence="1">
    <location>
        <begin position="1"/>
        <end position="17"/>
    </location>
</feature>
<dbReference type="OrthoDB" id="5394947at2759"/>
<name>A0A0A1TCN8_9HYPO</name>
<dbReference type="AlphaFoldDB" id="A0A0A1TCN8"/>
<organism evidence="2 3">
    <name type="scientific">[Torrubiella] hemipterigena</name>
    <dbReference type="NCBI Taxonomy" id="1531966"/>
    <lineage>
        <taxon>Eukaryota</taxon>
        <taxon>Fungi</taxon>
        <taxon>Dikarya</taxon>
        <taxon>Ascomycota</taxon>
        <taxon>Pezizomycotina</taxon>
        <taxon>Sordariomycetes</taxon>
        <taxon>Hypocreomycetidae</taxon>
        <taxon>Hypocreales</taxon>
        <taxon>Clavicipitaceae</taxon>
        <taxon>Clavicipitaceae incertae sedis</taxon>
        <taxon>'Torrubiella' clade</taxon>
    </lineage>
</organism>
<dbReference type="EMBL" id="CDHN01000007">
    <property type="protein sequence ID" value="CEJ94801.1"/>
    <property type="molecule type" value="Genomic_DNA"/>
</dbReference>
<sequence length="562" mass="61335">MSRSFIVLLLNLSLVSARIKQPVCPQDELYTALSRSGTKFCSTILHEKCTDAPIPTEYTRFPRETLSSYCRCVFPGCHDYNSTVTATVTKTAASSSVHWVNSTTAVNTTFSKPIISMNITTAAPTSTARVTNRVNSTSITVSNTSSVITSTSLTIPGMTLSPVSAHNFTSVVQAVAATMTSCYHLPEASDGLNHGVMLHNAELRDQNVSITTPYIEAFYSDVDGIRPLLMAVQSTGNNRYFVDVSQSDRISVVDPLGNSLLLDRTGVHFSTNQCQYSFSLLVDDLYRQLAAHAGIACAARGFGLRDTAYQHVTHVMYITDQCGKPVSRSIRQYPELSVAGVPCNIMSVDDGNGKWTFDCLFSNSTSVIAQCEQSVSAEMDRLFSDPFNNACPDLSDVVTTLSRYGQDILGSEIMVQAFQGLVTNGTEILRVNQTIGYYQLLWMTLQAMFSKDGDTTQSALEQQYDTYNNHRDFSHDICHDLHPSNDTSFNVSFRAGATYNPALLTLSTIPESPAPMNITIQNPSNVACCAKGFTAGLSNSTNTCSYPKEAFLEINNFCGVQV</sequence>
<evidence type="ECO:0000256" key="1">
    <source>
        <dbReference type="SAM" id="SignalP"/>
    </source>
</evidence>
<gene>
    <name evidence="2" type="ORF">VHEMI10311</name>
</gene>
<proteinExistence type="predicted"/>